<dbReference type="InterPro" id="IPR007569">
    <property type="entry name" value="DUF559"/>
</dbReference>
<keyword evidence="3" id="KW-1185">Reference proteome</keyword>
<evidence type="ECO:0000313" key="3">
    <source>
        <dbReference type="Proteomes" id="UP000479226"/>
    </source>
</evidence>
<dbReference type="Pfam" id="PF04480">
    <property type="entry name" value="DUF559"/>
    <property type="match status" value="1"/>
</dbReference>
<sequence>MDTPADHPIPNSPFTLSEAESMGFTRDKLRGANFAGAGYGLYRPTSWEFTLPEAARALCAATPGAWISHTTAAQLHGLILPPWLEDSTELHLSKPRKLPETRRKGITGHTLLAFEDEIETVDGLAVSTPARTWLDLARVLPLPNLVCMGDQLIRIPRIVFEGRSEPYATIASLRNMMARHGNLQGIVRARAALELMRVGSDSGPETMLRLAMLDAGLPEPELQLALWSTPNAPSADLGYRKRRIAIQYDGGTHNDELQAKSDARRNAAFRNAGWDVLIFDRDHLADGFDSAVRQIKAAMRRAWTDPAVVAGFAASG</sequence>
<gene>
    <name evidence="2" type="ORF">G6N77_16300</name>
</gene>
<dbReference type="EMBL" id="JAAKZI010000035">
    <property type="protein sequence ID" value="NGN85005.1"/>
    <property type="molecule type" value="Genomic_DNA"/>
</dbReference>
<dbReference type="SUPFAM" id="SSF52980">
    <property type="entry name" value="Restriction endonuclease-like"/>
    <property type="match status" value="1"/>
</dbReference>
<evidence type="ECO:0000259" key="1">
    <source>
        <dbReference type="Pfam" id="PF04480"/>
    </source>
</evidence>
<feature type="domain" description="DUF559" evidence="1">
    <location>
        <begin position="239"/>
        <end position="299"/>
    </location>
</feature>
<reference evidence="2 3" key="1">
    <citation type="submission" date="2020-02" db="EMBL/GenBank/DDBJ databases">
        <title>Genome sequence of the type strain DSM 27180 of Arthrobacter silviterrae.</title>
        <authorList>
            <person name="Gao J."/>
            <person name="Sun J."/>
        </authorList>
    </citation>
    <scope>NUCLEOTIDE SEQUENCE [LARGE SCALE GENOMIC DNA]</scope>
    <source>
        <strain evidence="2 3">DSM 27180</strain>
    </source>
</reference>
<organism evidence="2 3">
    <name type="scientific">Arthrobacter silviterrae</name>
    <dbReference type="NCBI Taxonomy" id="2026658"/>
    <lineage>
        <taxon>Bacteria</taxon>
        <taxon>Bacillati</taxon>
        <taxon>Actinomycetota</taxon>
        <taxon>Actinomycetes</taxon>
        <taxon>Micrococcales</taxon>
        <taxon>Micrococcaceae</taxon>
        <taxon>Arthrobacter</taxon>
    </lineage>
</organism>
<dbReference type="InterPro" id="IPR011335">
    <property type="entry name" value="Restrct_endonuc-II-like"/>
</dbReference>
<accession>A0ABX0DGU2</accession>
<evidence type="ECO:0000313" key="2">
    <source>
        <dbReference type="EMBL" id="NGN85005.1"/>
    </source>
</evidence>
<protein>
    <submittedName>
        <fullName evidence="2">DUF559 domain-containing protein</fullName>
    </submittedName>
</protein>
<comment type="caution">
    <text evidence="2">The sequence shown here is derived from an EMBL/GenBank/DDBJ whole genome shotgun (WGS) entry which is preliminary data.</text>
</comment>
<dbReference type="RefSeq" id="WP_165183229.1">
    <property type="nucleotide sequence ID" value="NZ_JAUSVG010000001.1"/>
</dbReference>
<dbReference type="Gene3D" id="3.40.960.10">
    <property type="entry name" value="VSR Endonuclease"/>
    <property type="match status" value="1"/>
</dbReference>
<proteinExistence type="predicted"/>
<name>A0ABX0DGU2_9MICC</name>
<dbReference type="Proteomes" id="UP000479226">
    <property type="component" value="Unassembled WGS sequence"/>
</dbReference>